<dbReference type="InterPro" id="IPR041685">
    <property type="entry name" value="AAA_GajA/Old/RecF-like"/>
</dbReference>
<accession>D5U791</accession>
<dbReference type="OrthoDB" id="304566at2"/>
<dbReference type="RefSeq" id="WP_013113105.1">
    <property type="nucleotide sequence ID" value="NC_014150.1"/>
</dbReference>
<proteinExistence type="predicted"/>
<dbReference type="STRING" id="526224.Bmur_0578"/>
<organism evidence="2 3">
    <name type="scientific">Brachyspira murdochii (strain ATCC 51284 / DSM 12563 / 56-150)</name>
    <name type="common">Serpulina murdochii</name>
    <dbReference type="NCBI Taxonomy" id="526224"/>
    <lineage>
        <taxon>Bacteria</taxon>
        <taxon>Pseudomonadati</taxon>
        <taxon>Spirochaetota</taxon>
        <taxon>Spirochaetia</taxon>
        <taxon>Brachyspirales</taxon>
        <taxon>Brachyspiraceae</taxon>
        <taxon>Brachyspira</taxon>
    </lineage>
</organism>
<dbReference type="Pfam" id="PF13175">
    <property type="entry name" value="AAA_15"/>
    <property type="match status" value="1"/>
</dbReference>
<dbReference type="PANTHER" id="PTHR43581">
    <property type="entry name" value="ATP/GTP PHOSPHATASE"/>
    <property type="match status" value="1"/>
</dbReference>
<evidence type="ECO:0000259" key="1">
    <source>
        <dbReference type="Pfam" id="PF13175"/>
    </source>
</evidence>
<name>D5U791_BRAM5</name>
<evidence type="ECO:0000313" key="2">
    <source>
        <dbReference type="EMBL" id="ADG70679.1"/>
    </source>
</evidence>
<dbReference type="Gene3D" id="3.40.50.300">
    <property type="entry name" value="P-loop containing nucleotide triphosphate hydrolases"/>
    <property type="match status" value="2"/>
</dbReference>
<dbReference type="InterPro" id="IPR027417">
    <property type="entry name" value="P-loop_NTPase"/>
</dbReference>
<dbReference type="eggNOG" id="COG3593">
    <property type="taxonomic scope" value="Bacteria"/>
</dbReference>
<dbReference type="HOGENOM" id="CLU_027331_0_0_12"/>
<dbReference type="AlphaFoldDB" id="D5U791"/>
<dbReference type="Gene3D" id="3.40.1360.10">
    <property type="match status" value="1"/>
</dbReference>
<dbReference type="SUPFAM" id="SSF52540">
    <property type="entry name" value="P-loop containing nucleoside triphosphate hydrolases"/>
    <property type="match status" value="1"/>
</dbReference>
<feature type="domain" description="Endonuclease GajA/Old nuclease/RecF-like AAA" evidence="1">
    <location>
        <begin position="5"/>
        <end position="443"/>
    </location>
</feature>
<dbReference type="InterPro" id="IPR051396">
    <property type="entry name" value="Bact_Antivir_Def_Nuclease"/>
</dbReference>
<reference evidence="2 3" key="1">
    <citation type="journal article" date="2010" name="Stand. Genomic Sci.">
        <title>Complete genome sequence of Brachyspira murdochii type strain (56-150).</title>
        <authorList>
            <person name="Pati A."/>
            <person name="Sikorski J."/>
            <person name="Gronow S."/>
            <person name="Munk C."/>
            <person name="Lapidus A."/>
            <person name="Copeland A."/>
            <person name="Glavina Del Tio T."/>
            <person name="Nolan M."/>
            <person name="Lucas S."/>
            <person name="Chen F."/>
            <person name="Tice H."/>
            <person name="Cheng J.F."/>
            <person name="Han C."/>
            <person name="Detter J.C."/>
            <person name="Bruce D."/>
            <person name="Tapia R."/>
            <person name="Goodwin L."/>
            <person name="Pitluck S."/>
            <person name="Liolios K."/>
            <person name="Ivanova N."/>
            <person name="Mavromatis K."/>
            <person name="Mikhailova N."/>
            <person name="Chen A."/>
            <person name="Palaniappan K."/>
            <person name="Land M."/>
            <person name="Hauser L."/>
            <person name="Chang Y.J."/>
            <person name="Jeffries C.D."/>
            <person name="Spring S."/>
            <person name="Rohde M."/>
            <person name="Goker M."/>
            <person name="Bristow J."/>
            <person name="Eisen J.A."/>
            <person name="Markowitz V."/>
            <person name="Hugenholtz P."/>
            <person name="Kyrpides N.C."/>
            <person name="Klenk H.P."/>
        </authorList>
    </citation>
    <scope>NUCLEOTIDE SEQUENCE [LARGE SCALE GENOMIC DNA]</scope>
    <source>
        <strain evidence="3">ATCC 51284 / DSM 12563 / 56-150</strain>
    </source>
</reference>
<dbReference type="KEGG" id="brm:Bmur_0578"/>
<dbReference type="Proteomes" id="UP000001915">
    <property type="component" value="Chromosome"/>
</dbReference>
<protein>
    <recommendedName>
        <fullName evidence="1">Endonuclease GajA/Old nuclease/RecF-like AAA domain-containing protein</fullName>
    </recommendedName>
</protein>
<evidence type="ECO:0000313" key="3">
    <source>
        <dbReference type="Proteomes" id="UP000001915"/>
    </source>
</evidence>
<dbReference type="PANTHER" id="PTHR43581:SF4">
    <property type="entry name" value="ATP_GTP PHOSPHATASE"/>
    <property type="match status" value="1"/>
</dbReference>
<gene>
    <name evidence="2" type="ordered locus">Bmur_0578</name>
</gene>
<dbReference type="EMBL" id="CP001959">
    <property type="protein sequence ID" value="ADG70679.1"/>
    <property type="molecule type" value="Genomic_DNA"/>
</dbReference>
<sequence>MNRRFLKIQNFRNIGVTKDLEEYQTLYLNNTLNKDEMGELIILIGENNVGKSNILDAVKIITPIENIESIDLEKDIPDFMDYEDAKTRIKLIYADENESKEIEYFLDDSDKTAYKTNFEETENKTIITKKLLKNQFSLEKIKKEFKSKFNSYSTEMDTYRRNRSSSYYDSISKLQWQFNNILKNNNDNIFEELKNLYSQLQNIFDKFVNDYNYYYSSRIDKLNFIDLETIAYEDKMAEVKAVIEVPKDIIKEKYEISFIPKIIYYKEEEVKDSDLITTPKDIKNSKFFNSLLKAIGRSISTVEKAYEKAGINPGYKDQYQETINDKLIEIVNKKFNDLYFQGLGTQEYNFHIKFEKDEIYLSMKKNGNIISLKQQSVGFKWFFNFFFNFLHSNELNPGDIVLMDEPEIHLSIPGRRDLRNFIKNFARNHGVTFITTTHNPSFIDVDYLDELRIVRFKKDKIGVEIQNDFSAIGEDEVDTLNEIVDGFGVLHRDIITNPNNKVIFVEGLMDYNYLTAFKKLKEAKENKKINLVFLPIHGLGKDDKEMNNKLKQLVQFREAIILTDSDERANLFKKASESNTLMKERLTVFQLKEADQSFREIESLFSDNDKERYKEMIQNKSGSLSSLFKNNIFKRELDGKTINNFNKLLDYLSEMLLTNK</sequence>